<evidence type="ECO:0000313" key="18">
    <source>
        <dbReference type="RefSeq" id="XP_026673913.1"/>
    </source>
</evidence>
<dbReference type="RefSeq" id="XP_026673913.1">
    <property type="nucleotide sequence ID" value="XM_026818112.1"/>
</dbReference>
<keyword evidence="4 10" id="KW-0812">Transmembrane</keyword>
<dbReference type="Gene3D" id="3.40.50.720">
    <property type="entry name" value="NAD(P)-binding Rossmann-like Domain"/>
    <property type="match status" value="1"/>
</dbReference>
<dbReference type="GO" id="GO:0080019">
    <property type="term" value="F:alcohol-forming very long-chain fatty acyl-CoA reductase activity"/>
    <property type="evidence" value="ECO:0007669"/>
    <property type="project" value="InterPro"/>
</dbReference>
<dbReference type="CDD" id="cd09071">
    <property type="entry name" value="FAR_C"/>
    <property type="match status" value="1"/>
</dbReference>
<evidence type="ECO:0000256" key="5">
    <source>
        <dbReference type="ARBA" id="ARBA00022857"/>
    </source>
</evidence>
<evidence type="ECO:0000313" key="16">
    <source>
        <dbReference type="RefSeq" id="XP_026673911.1"/>
    </source>
</evidence>
<dbReference type="RefSeq" id="XP_026673911.1">
    <property type="nucleotide sequence ID" value="XM_026818110.1"/>
</dbReference>
<comment type="function">
    <text evidence="10">Catalyzes the reduction of fatty acyl-CoA to fatty alcohols.</text>
</comment>
<dbReference type="GO" id="GO:0035336">
    <property type="term" value="P:long-chain fatty-acyl-CoA metabolic process"/>
    <property type="evidence" value="ECO:0007669"/>
    <property type="project" value="TreeGrafter"/>
</dbReference>
<evidence type="ECO:0000259" key="12">
    <source>
        <dbReference type="Pfam" id="PF07993"/>
    </source>
</evidence>
<evidence type="ECO:0000256" key="7">
    <source>
        <dbReference type="ARBA" id="ARBA00023098"/>
    </source>
</evidence>
<evidence type="ECO:0000313" key="19">
    <source>
        <dbReference type="RefSeq" id="XP_026673914.1"/>
    </source>
</evidence>
<evidence type="ECO:0000313" key="14">
    <source>
        <dbReference type="RefSeq" id="XP_017889314.1"/>
    </source>
</evidence>
<evidence type="ECO:0000256" key="10">
    <source>
        <dbReference type="RuleBase" id="RU363097"/>
    </source>
</evidence>
<evidence type="ECO:0000259" key="11">
    <source>
        <dbReference type="Pfam" id="PF03015"/>
    </source>
</evidence>
<dbReference type="RefSeq" id="XP_017889314.1">
    <property type="nucleotide sequence ID" value="XM_018033825.2"/>
</dbReference>
<name>A0AAJ7WF17_9HYME</name>
<dbReference type="RefSeq" id="XP_026673914.1">
    <property type="nucleotide sequence ID" value="XM_026818113.1"/>
</dbReference>
<dbReference type="PANTHER" id="PTHR11011">
    <property type="entry name" value="MALE STERILITY PROTEIN 2-RELATED"/>
    <property type="match status" value="1"/>
</dbReference>
<feature type="domain" description="Thioester reductase (TE)" evidence="12">
    <location>
        <begin position="35"/>
        <end position="304"/>
    </location>
</feature>
<dbReference type="PANTHER" id="PTHR11011:SF60">
    <property type="entry name" value="FATTY ACYL-COA REDUCTASE-RELATED"/>
    <property type="match status" value="1"/>
</dbReference>
<comment type="catalytic activity">
    <reaction evidence="9 10">
        <text>a long-chain fatty acyl-CoA + 2 NADPH + 2 H(+) = a long-chain primary fatty alcohol + 2 NADP(+) + CoA</text>
        <dbReference type="Rhea" id="RHEA:52716"/>
        <dbReference type="ChEBI" id="CHEBI:15378"/>
        <dbReference type="ChEBI" id="CHEBI:57287"/>
        <dbReference type="ChEBI" id="CHEBI:57783"/>
        <dbReference type="ChEBI" id="CHEBI:58349"/>
        <dbReference type="ChEBI" id="CHEBI:77396"/>
        <dbReference type="ChEBI" id="CHEBI:83139"/>
        <dbReference type="EC" id="1.2.1.84"/>
    </reaction>
</comment>
<dbReference type="KEGG" id="ccal:108630494"/>
<protein>
    <recommendedName>
        <fullName evidence="10">Fatty acyl-CoA reductase</fullName>
        <ecNumber evidence="10">1.2.1.84</ecNumber>
    </recommendedName>
</protein>
<feature type="domain" description="Fatty acyl-CoA reductase C-terminal" evidence="11">
    <location>
        <begin position="389"/>
        <end position="481"/>
    </location>
</feature>
<accession>A0AAJ7WF17</accession>
<dbReference type="Pfam" id="PF07993">
    <property type="entry name" value="NAD_binding_4"/>
    <property type="match status" value="1"/>
</dbReference>
<dbReference type="EC" id="1.2.1.84" evidence="10"/>
<keyword evidence="10" id="KW-0560">Oxidoreductase</keyword>
<evidence type="ECO:0000256" key="1">
    <source>
        <dbReference type="ARBA" id="ARBA00004141"/>
    </source>
</evidence>
<evidence type="ECO:0000256" key="3">
    <source>
        <dbReference type="ARBA" id="ARBA00022516"/>
    </source>
</evidence>
<dbReference type="Proteomes" id="UP000694925">
    <property type="component" value="Unplaced"/>
</dbReference>
<comment type="similarity">
    <text evidence="2 10">Belongs to the fatty acyl-CoA reductase family.</text>
</comment>
<dbReference type="InterPro" id="IPR036291">
    <property type="entry name" value="NAD(P)-bd_dom_sf"/>
</dbReference>
<dbReference type="SUPFAM" id="SSF51735">
    <property type="entry name" value="NAD(P)-binding Rossmann-fold domains"/>
    <property type="match status" value="1"/>
</dbReference>
<evidence type="ECO:0000256" key="4">
    <source>
        <dbReference type="ARBA" id="ARBA00022692"/>
    </source>
</evidence>
<evidence type="ECO:0000256" key="6">
    <source>
        <dbReference type="ARBA" id="ARBA00022989"/>
    </source>
</evidence>
<keyword evidence="6 10" id="KW-1133">Transmembrane helix</keyword>
<evidence type="ECO:0000313" key="15">
    <source>
        <dbReference type="RefSeq" id="XP_026673910.1"/>
    </source>
</evidence>
<sequence length="526" mass="60117">MSSDYVNDLLDFSEAPSLSEKSEIIAFFNNATVLVTGGTGFLGKLLIEKLLRSCPGITKLYMIVRPKKGKTAEERFKENFSEIIYDPLKKEQPNFLNKIVMLEGDASKENYGLSEEDKSLVMTANVIFHAAAVVRFDEKIRTVTNTNVRSTKFILKLAKEMPNLKAFVYVSTAFSQCTEKVINEIHYKNIMDADKVLALVDIIDDDKKLEQITPTLIDKWPNTYVYTKALAENMILKHSEDLPVCIVRPSIVISTYKEPIAAWTNNLYGATGVVIGSGVGLLRTLHCYPDNISEIVPADYVIANIIAAAWDTAKRKASLTPAEFSNLKDEEKIPIYNYVSSCQNPIHWGLFMKLNSTIGVTVPPINAIWYYMLILNKYLFVHNVSAFFLHTIPAIIMDGLAYLTGRKPMLLDAYRKIHKFSHVISFFCTNQWSFRDNNVVKLWERMNPADQEIFHFNIKALDWEDYFLVHIKGLRVYMLKDPMDTLEPARAKYKKLKIAHYTILILGSLLLLWTVGQFLCYLWSFF</sequence>
<evidence type="ECO:0000256" key="2">
    <source>
        <dbReference type="ARBA" id="ARBA00005928"/>
    </source>
</evidence>
<keyword evidence="3 10" id="KW-0444">Lipid biosynthesis</keyword>
<comment type="subcellular location">
    <subcellularLocation>
        <location evidence="1">Membrane</location>
        <topology evidence="1">Multi-pass membrane protein</topology>
    </subcellularLocation>
</comment>
<dbReference type="GO" id="GO:0005777">
    <property type="term" value="C:peroxisome"/>
    <property type="evidence" value="ECO:0007669"/>
    <property type="project" value="TreeGrafter"/>
</dbReference>
<dbReference type="Pfam" id="PF03015">
    <property type="entry name" value="Sterile"/>
    <property type="match status" value="1"/>
</dbReference>
<feature type="transmembrane region" description="Helical" evidence="10">
    <location>
        <begin position="384"/>
        <end position="405"/>
    </location>
</feature>
<keyword evidence="13" id="KW-1185">Reference proteome</keyword>
<dbReference type="InterPro" id="IPR026055">
    <property type="entry name" value="FAR"/>
</dbReference>
<keyword evidence="7 10" id="KW-0443">Lipid metabolism</keyword>
<dbReference type="GeneID" id="108630494"/>
<dbReference type="GO" id="GO:0102965">
    <property type="term" value="F:alcohol-forming long-chain fatty acyl-CoA reductase activity"/>
    <property type="evidence" value="ECO:0007669"/>
    <property type="project" value="UniProtKB-EC"/>
</dbReference>
<evidence type="ECO:0000313" key="13">
    <source>
        <dbReference type="Proteomes" id="UP000694925"/>
    </source>
</evidence>
<feature type="transmembrane region" description="Helical" evidence="10">
    <location>
        <begin position="498"/>
        <end position="524"/>
    </location>
</feature>
<dbReference type="AlphaFoldDB" id="A0AAJ7WF17"/>
<evidence type="ECO:0000313" key="17">
    <source>
        <dbReference type="RefSeq" id="XP_026673912.1"/>
    </source>
</evidence>
<dbReference type="FunFam" id="3.40.50.720:FF:000143">
    <property type="entry name" value="Fatty acyl-CoA reductase"/>
    <property type="match status" value="1"/>
</dbReference>
<dbReference type="GO" id="GO:0016020">
    <property type="term" value="C:membrane"/>
    <property type="evidence" value="ECO:0007669"/>
    <property type="project" value="UniProtKB-SubCell"/>
</dbReference>
<organism evidence="13 17">
    <name type="scientific">Ceratina calcarata</name>
    <dbReference type="NCBI Taxonomy" id="156304"/>
    <lineage>
        <taxon>Eukaryota</taxon>
        <taxon>Metazoa</taxon>
        <taxon>Ecdysozoa</taxon>
        <taxon>Arthropoda</taxon>
        <taxon>Hexapoda</taxon>
        <taxon>Insecta</taxon>
        <taxon>Pterygota</taxon>
        <taxon>Neoptera</taxon>
        <taxon>Endopterygota</taxon>
        <taxon>Hymenoptera</taxon>
        <taxon>Apocrita</taxon>
        <taxon>Aculeata</taxon>
        <taxon>Apoidea</taxon>
        <taxon>Anthophila</taxon>
        <taxon>Apidae</taxon>
        <taxon>Ceratina</taxon>
        <taxon>Zadontomerus</taxon>
    </lineage>
</organism>
<dbReference type="RefSeq" id="XP_026673910.1">
    <property type="nucleotide sequence ID" value="XM_026818109.1"/>
</dbReference>
<gene>
    <name evidence="14 15 16 17 18 19" type="primary">LOC108630494</name>
</gene>
<keyword evidence="5 10" id="KW-0521">NADP</keyword>
<dbReference type="InterPro" id="IPR013120">
    <property type="entry name" value="FAR_NAD-bd"/>
</dbReference>
<dbReference type="InterPro" id="IPR033640">
    <property type="entry name" value="FAR_C"/>
</dbReference>
<dbReference type="RefSeq" id="XP_026673912.1">
    <property type="nucleotide sequence ID" value="XM_026818111.1"/>
</dbReference>
<keyword evidence="8 10" id="KW-0472">Membrane</keyword>
<proteinExistence type="inferred from homology"/>
<evidence type="ECO:0000256" key="8">
    <source>
        <dbReference type="ARBA" id="ARBA00023136"/>
    </source>
</evidence>
<dbReference type="CDD" id="cd05236">
    <property type="entry name" value="FAR-N_SDR_e"/>
    <property type="match status" value="1"/>
</dbReference>
<evidence type="ECO:0000256" key="9">
    <source>
        <dbReference type="ARBA" id="ARBA00052530"/>
    </source>
</evidence>
<reference evidence="14 15" key="1">
    <citation type="submission" date="2025-04" db="UniProtKB">
        <authorList>
            <consortium name="RefSeq"/>
        </authorList>
    </citation>
    <scope>IDENTIFICATION</scope>
    <source>
        <tissue evidence="14 15">Whole body</tissue>
    </source>
</reference>